<feature type="transmembrane region" description="Helical" evidence="1">
    <location>
        <begin position="93"/>
        <end position="113"/>
    </location>
</feature>
<keyword evidence="1" id="KW-0472">Membrane</keyword>
<keyword evidence="3" id="KW-1185">Reference proteome</keyword>
<evidence type="ECO:0000256" key="1">
    <source>
        <dbReference type="SAM" id="Phobius"/>
    </source>
</evidence>
<accession>A0ABW4TFS4</accession>
<feature type="non-terminal residue" evidence="2">
    <location>
        <position position="147"/>
    </location>
</feature>
<evidence type="ECO:0000313" key="2">
    <source>
        <dbReference type="EMBL" id="MFD1945479.1"/>
    </source>
</evidence>
<gene>
    <name evidence="2" type="ORF">ACFSDE_01645</name>
</gene>
<feature type="transmembrane region" description="Helical" evidence="1">
    <location>
        <begin position="23"/>
        <end position="55"/>
    </location>
</feature>
<dbReference type="Proteomes" id="UP001597351">
    <property type="component" value="Unassembled WGS sequence"/>
</dbReference>
<dbReference type="EMBL" id="JBHUGD010000001">
    <property type="protein sequence ID" value="MFD1945479.1"/>
    <property type="molecule type" value="Genomic_DNA"/>
</dbReference>
<protein>
    <submittedName>
        <fullName evidence="2">Energy-coupling factor transporter transmembrane protein EcfT</fullName>
    </submittedName>
</protein>
<sequence>MSLLGLYRPGTTWLHRLPASAKLWALLVSSLVVVAVRGPTTALAFLAVAVVVAASSRAGLRLLFRQLRTLLLMAALLAAYTTWARGWERATEVAADLVTLLLLATVLTVTTPVDEVLDAIQRGLEPFRRWGVEPERVGLAFALMVRA</sequence>
<feature type="transmembrane region" description="Helical" evidence="1">
    <location>
        <begin position="67"/>
        <end position="87"/>
    </location>
</feature>
<evidence type="ECO:0000313" key="3">
    <source>
        <dbReference type="Proteomes" id="UP001597351"/>
    </source>
</evidence>
<dbReference type="RefSeq" id="WP_379189037.1">
    <property type="nucleotide sequence ID" value="NZ_JBHUGD010000001.1"/>
</dbReference>
<keyword evidence="1" id="KW-1133">Transmembrane helix</keyword>
<name>A0ABW4TFS4_9ACTN</name>
<comment type="caution">
    <text evidence="2">The sequence shown here is derived from an EMBL/GenBank/DDBJ whole genome shotgun (WGS) entry which is preliminary data.</text>
</comment>
<keyword evidence="1 2" id="KW-0812">Transmembrane</keyword>
<organism evidence="2 3">
    <name type="scientific">Nocardioides aestuarii</name>
    <dbReference type="NCBI Taxonomy" id="252231"/>
    <lineage>
        <taxon>Bacteria</taxon>
        <taxon>Bacillati</taxon>
        <taxon>Actinomycetota</taxon>
        <taxon>Actinomycetes</taxon>
        <taxon>Propionibacteriales</taxon>
        <taxon>Nocardioidaceae</taxon>
        <taxon>Nocardioides</taxon>
    </lineage>
</organism>
<reference evidence="3" key="1">
    <citation type="journal article" date="2019" name="Int. J. Syst. Evol. Microbiol.">
        <title>The Global Catalogue of Microorganisms (GCM) 10K type strain sequencing project: providing services to taxonomists for standard genome sequencing and annotation.</title>
        <authorList>
            <consortium name="The Broad Institute Genomics Platform"/>
            <consortium name="The Broad Institute Genome Sequencing Center for Infectious Disease"/>
            <person name="Wu L."/>
            <person name="Ma J."/>
        </authorList>
    </citation>
    <scope>NUCLEOTIDE SEQUENCE [LARGE SCALE GENOMIC DNA]</scope>
    <source>
        <strain evidence="3">CGMCC 1.12477</strain>
    </source>
</reference>
<proteinExistence type="predicted"/>